<sequence length="172" mass="18826">MGCVDSMSSLEVRGLVETTKKSTRINETRRGGFGWVARDFAGIFKGAGGVGNICCESSFMAEAEAVRAALVACVERGFGFVQIETDSKVLVDILTCVSLPEAAMEGVLWDIHHLKLQLCSVKFLFTPCSCNGVAHLVTTHVTRVGGCHMWDYFEPEWLFNALAFDVNISIRI</sequence>
<dbReference type="CDD" id="cd06222">
    <property type="entry name" value="RNase_H_like"/>
    <property type="match status" value="1"/>
</dbReference>
<reference evidence="2 3" key="1">
    <citation type="submission" date="2018-10" db="EMBL/GenBank/DDBJ databases">
        <title>A high-quality apple genome assembly.</title>
        <authorList>
            <person name="Hu J."/>
        </authorList>
    </citation>
    <scope>NUCLEOTIDE SEQUENCE [LARGE SCALE GENOMIC DNA]</scope>
    <source>
        <strain evidence="3">cv. HFTH1</strain>
        <tissue evidence="2">Young leaf</tissue>
    </source>
</reference>
<evidence type="ECO:0000313" key="2">
    <source>
        <dbReference type="EMBL" id="RXH90636.1"/>
    </source>
</evidence>
<name>A0A498J614_MALDO</name>
<dbReference type="STRING" id="3750.A0A498J614"/>
<gene>
    <name evidence="2" type="ORF">DVH24_035400</name>
</gene>
<dbReference type="GO" id="GO:0003676">
    <property type="term" value="F:nucleic acid binding"/>
    <property type="evidence" value="ECO:0007669"/>
    <property type="project" value="InterPro"/>
</dbReference>
<protein>
    <recommendedName>
        <fullName evidence="1">RNase H type-1 domain-containing protein</fullName>
    </recommendedName>
</protein>
<evidence type="ECO:0000259" key="1">
    <source>
        <dbReference type="Pfam" id="PF13456"/>
    </source>
</evidence>
<proteinExistence type="predicted"/>
<comment type="caution">
    <text evidence="2">The sequence shown here is derived from an EMBL/GenBank/DDBJ whole genome shotgun (WGS) entry which is preliminary data.</text>
</comment>
<dbReference type="PANTHER" id="PTHR47074">
    <property type="entry name" value="BNAC02G40300D PROTEIN"/>
    <property type="match status" value="1"/>
</dbReference>
<dbReference type="InterPro" id="IPR052929">
    <property type="entry name" value="RNase_H-like_EbsB-rel"/>
</dbReference>
<dbReference type="GO" id="GO:0004523">
    <property type="term" value="F:RNA-DNA hybrid ribonuclease activity"/>
    <property type="evidence" value="ECO:0007669"/>
    <property type="project" value="InterPro"/>
</dbReference>
<dbReference type="Pfam" id="PF13456">
    <property type="entry name" value="RVT_3"/>
    <property type="match status" value="1"/>
</dbReference>
<dbReference type="EMBL" id="RDQH01000335">
    <property type="protein sequence ID" value="RXH90636.1"/>
    <property type="molecule type" value="Genomic_DNA"/>
</dbReference>
<dbReference type="SUPFAM" id="SSF53098">
    <property type="entry name" value="Ribonuclease H-like"/>
    <property type="match status" value="1"/>
</dbReference>
<accession>A0A498J614</accession>
<dbReference type="InterPro" id="IPR012337">
    <property type="entry name" value="RNaseH-like_sf"/>
</dbReference>
<dbReference type="InterPro" id="IPR002156">
    <property type="entry name" value="RNaseH_domain"/>
</dbReference>
<dbReference type="InterPro" id="IPR044730">
    <property type="entry name" value="RNase_H-like_dom_plant"/>
</dbReference>
<dbReference type="Proteomes" id="UP000290289">
    <property type="component" value="Chromosome 9"/>
</dbReference>
<dbReference type="Gene3D" id="3.30.420.10">
    <property type="entry name" value="Ribonuclease H-like superfamily/Ribonuclease H"/>
    <property type="match status" value="1"/>
</dbReference>
<feature type="domain" description="RNase H type-1" evidence="1">
    <location>
        <begin position="26"/>
        <end position="138"/>
    </location>
</feature>
<keyword evidence="3" id="KW-1185">Reference proteome</keyword>
<dbReference type="AlphaFoldDB" id="A0A498J614"/>
<evidence type="ECO:0000313" key="3">
    <source>
        <dbReference type="Proteomes" id="UP000290289"/>
    </source>
</evidence>
<dbReference type="PANTHER" id="PTHR47074:SF11">
    <property type="entry name" value="REVERSE TRANSCRIPTASE-LIKE PROTEIN"/>
    <property type="match status" value="1"/>
</dbReference>
<organism evidence="2 3">
    <name type="scientific">Malus domestica</name>
    <name type="common">Apple</name>
    <name type="synonym">Pyrus malus</name>
    <dbReference type="NCBI Taxonomy" id="3750"/>
    <lineage>
        <taxon>Eukaryota</taxon>
        <taxon>Viridiplantae</taxon>
        <taxon>Streptophyta</taxon>
        <taxon>Embryophyta</taxon>
        <taxon>Tracheophyta</taxon>
        <taxon>Spermatophyta</taxon>
        <taxon>Magnoliopsida</taxon>
        <taxon>eudicotyledons</taxon>
        <taxon>Gunneridae</taxon>
        <taxon>Pentapetalae</taxon>
        <taxon>rosids</taxon>
        <taxon>fabids</taxon>
        <taxon>Rosales</taxon>
        <taxon>Rosaceae</taxon>
        <taxon>Amygdaloideae</taxon>
        <taxon>Maleae</taxon>
        <taxon>Malus</taxon>
    </lineage>
</organism>
<dbReference type="InterPro" id="IPR036397">
    <property type="entry name" value="RNaseH_sf"/>
</dbReference>